<comment type="caution">
    <text evidence="2">The sequence shown here is derived from an EMBL/GenBank/DDBJ whole genome shotgun (WGS) entry which is preliminary data.</text>
</comment>
<accession>A0ABR4B946</accession>
<evidence type="ECO:0000313" key="3">
    <source>
        <dbReference type="Proteomes" id="UP001590951"/>
    </source>
</evidence>
<proteinExistence type="predicted"/>
<organism evidence="2 3">
    <name type="scientific">Lepraria finkii</name>
    <dbReference type="NCBI Taxonomy" id="1340010"/>
    <lineage>
        <taxon>Eukaryota</taxon>
        <taxon>Fungi</taxon>
        <taxon>Dikarya</taxon>
        <taxon>Ascomycota</taxon>
        <taxon>Pezizomycotina</taxon>
        <taxon>Lecanoromycetes</taxon>
        <taxon>OSLEUM clade</taxon>
        <taxon>Lecanoromycetidae</taxon>
        <taxon>Lecanorales</taxon>
        <taxon>Lecanorineae</taxon>
        <taxon>Stereocaulaceae</taxon>
        <taxon>Lepraria</taxon>
    </lineage>
</organism>
<feature type="region of interest" description="Disordered" evidence="1">
    <location>
        <begin position="73"/>
        <end position="107"/>
    </location>
</feature>
<protein>
    <submittedName>
        <fullName evidence="2">Uncharacterized protein</fullName>
    </submittedName>
</protein>
<evidence type="ECO:0000256" key="1">
    <source>
        <dbReference type="SAM" id="MobiDB-lite"/>
    </source>
</evidence>
<name>A0ABR4B946_9LECA</name>
<keyword evidence="3" id="KW-1185">Reference proteome</keyword>
<gene>
    <name evidence="2" type="ORF">ABVK25_005527</name>
</gene>
<sequence length="107" mass="12356">MFIAFQCWTEQRDTYACWAGLVSSVDESTRLRIVDLERQKMERTTNKAYINVRKDNQVVMRAIVGNSIRLPGASCVPKTKTQPRKDDPGSRPQYLPPGEQKPSEWQR</sequence>
<reference evidence="2 3" key="1">
    <citation type="submission" date="2024-09" db="EMBL/GenBank/DDBJ databases">
        <title>Rethinking Asexuality: The Enigmatic Case of Functional Sexual Genes in Lepraria (Stereocaulaceae).</title>
        <authorList>
            <person name="Doellman M."/>
            <person name="Sun Y."/>
            <person name="Barcenas-Pena A."/>
            <person name="Lumbsch H.T."/>
            <person name="Grewe F."/>
        </authorList>
    </citation>
    <scope>NUCLEOTIDE SEQUENCE [LARGE SCALE GENOMIC DNA]</scope>
    <source>
        <strain evidence="2 3">Grewe 0041</strain>
    </source>
</reference>
<evidence type="ECO:0000313" key="2">
    <source>
        <dbReference type="EMBL" id="KAL2054386.1"/>
    </source>
</evidence>
<dbReference type="EMBL" id="JBHFEH010000016">
    <property type="protein sequence ID" value="KAL2054386.1"/>
    <property type="molecule type" value="Genomic_DNA"/>
</dbReference>
<dbReference type="Proteomes" id="UP001590951">
    <property type="component" value="Unassembled WGS sequence"/>
</dbReference>